<keyword evidence="2" id="KW-0808">Transferase</keyword>
<reference evidence="3" key="1">
    <citation type="submission" date="2015-08" db="EMBL/GenBank/DDBJ databases">
        <authorList>
            <person name="Varghese N."/>
        </authorList>
    </citation>
    <scope>NUCLEOTIDE SEQUENCE [LARGE SCALE GENOMIC DNA]</scope>
    <source>
        <strain evidence="3">DSM 23407</strain>
    </source>
</reference>
<dbReference type="Proteomes" id="UP000183900">
    <property type="component" value="Unassembled WGS sequence"/>
</dbReference>
<sequence length="282" mass="32134">MTDTPLISIITPCYNRVDFIDRCTGSIPEHVRPWVEHIIVDGGSTDGTVEKLKNQPHARWMSEPDKGLYDALNKGIRLAKGQYIGFLATDDFLDEAFFDAVRSHLGGQCDIEAVSFDIRIHGRGETIFKKSCALDEFSMIDGKVLLFSMLIRREIFLGIMFDDSFKIAGDLEAGLRLAKKASKKSHINAVMLNFWRHEGSLTGHSGTGRDREFDEVFRILKKEFVHSLAKSKLFNLICLRFLQIGRYFYHSGGFARFKGRYDLLAFYSICRCLRAMRIISEA</sequence>
<dbReference type="Gene3D" id="3.90.550.10">
    <property type="entry name" value="Spore Coat Polysaccharide Biosynthesis Protein SpsA, Chain A"/>
    <property type="match status" value="1"/>
</dbReference>
<dbReference type="InterPro" id="IPR029044">
    <property type="entry name" value="Nucleotide-diphossugar_trans"/>
</dbReference>
<keyword evidence="3" id="KW-1185">Reference proteome</keyword>
<dbReference type="PANTHER" id="PTHR22916:SF3">
    <property type="entry name" value="UDP-GLCNAC:BETAGAL BETA-1,3-N-ACETYLGLUCOSAMINYLTRANSFERASE-LIKE PROTEIN 1"/>
    <property type="match status" value="1"/>
</dbReference>
<dbReference type="Pfam" id="PF00535">
    <property type="entry name" value="Glycos_transf_2"/>
    <property type="match status" value="1"/>
</dbReference>
<evidence type="ECO:0000313" key="3">
    <source>
        <dbReference type="Proteomes" id="UP000183900"/>
    </source>
</evidence>
<dbReference type="GO" id="GO:0016758">
    <property type="term" value="F:hexosyltransferase activity"/>
    <property type="evidence" value="ECO:0007669"/>
    <property type="project" value="UniProtKB-ARBA"/>
</dbReference>
<dbReference type="PANTHER" id="PTHR22916">
    <property type="entry name" value="GLYCOSYLTRANSFERASE"/>
    <property type="match status" value="1"/>
</dbReference>
<gene>
    <name evidence="2" type="ORF">Ga0061067_102359</name>
</gene>
<dbReference type="AlphaFoldDB" id="A0A0K6HRG2"/>
<dbReference type="RefSeq" id="WP_082440005.1">
    <property type="nucleotide sequence ID" value="NZ_CYHE01000002.1"/>
</dbReference>
<dbReference type="InterPro" id="IPR001173">
    <property type="entry name" value="Glyco_trans_2-like"/>
</dbReference>
<name>A0A0K6HRG2_9HYPH</name>
<dbReference type="EMBL" id="CYHE01000002">
    <property type="protein sequence ID" value="CUA93373.1"/>
    <property type="molecule type" value="Genomic_DNA"/>
</dbReference>
<protein>
    <submittedName>
        <fullName evidence="2">Glycosyltransferase involved in cell wall bisynthesis</fullName>
    </submittedName>
</protein>
<dbReference type="SUPFAM" id="SSF53448">
    <property type="entry name" value="Nucleotide-diphospho-sugar transferases"/>
    <property type="match status" value="1"/>
</dbReference>
<accession>A0A0K6HRG2</accession>
<evidence type="ECO:0000259" key="1">
    <source>
        <dbReference type="Pfam" id="PF00535"/>
    </source>
</evidence>
<evidence type="ECO:0000313" key="2">
    <source>
        <dbReference type="EMBL" id="CUA93373.1"/>
    </source>
</evidence>
<feature type="domain" description="Glycosyltransferase 2-like" evidence="1">
    <location>
        <begin position="8"/>
        <end position="125"/>
    </location>
</feature>
<proteinExistence type="predicted"/>
<organism evidence="2 3">
    <name type="scientific">Pannonibacter indicus</name>
    <dbReference type="NCBI Taxonomy" id="466044"/>
    <lineage>
        <taxon>Bacteria</taxon>
        <taxon>Pseudomonadati</taxon>
        <taxon>Pseudomonadota</taxon>
        <taxon>Alphaproteobacteria</taxon>
        <taxon>Hyphomicrobiales</taxon>
        <taxon>Stappiaceae</taxon>
        <taxon>Pannonibacter</taxon>
    </lineage>
</organism>